<keyword evidence="4" id="KW-0046">Antibiotic resistance</keyword>
<dbReference type="InterPro" id="IPR000182">
    <property type="entry name" value="GNAT_dom"/>
</dbReference>
<dbReference type="PROSITE" id="PS51186">
    <property type="entry name" value="GNAT"/>
    <property type="match status" value="1"/>
</dbReference>
<organism evidence="7 8">
    <name type="scientific">Salipaludibacillus neizhouensis</name>
    <dbReference type="NCBI Taxonomy" id="885475"/>
    <lineage>
        <taxon>Bacteria</taxon>
        <taxon>Bacillati</taxon>
        <taxon>Bacillota</taxon>
        <taxon>Bacilli</taxon>
        <taxon>Bacillales</taxon>
        <taxon>Bacillaceae</taxon>
    </lineage>
</organism>
<dbReference type="SUPFAM" id="SSF55729">
    <property type="entry name" value="Acyl-CoA N-acyltransferases (Nat)"/>
    <property type="match status" value="1"/>
</dbReference>
<comment type="caution">
    <text evidence="7">The sequence shown here is derived from an EMBL/GenBank/DDBJ whole genome shotgun (WGS) entry which is preliminary data.</text>
</comment>
<dbReference type="PANTHER" id="PTHR31438">
    <property type="entry name" value="LYSINE N-ACYLTRANSFERASE C17G9.06C-RELATED"/>
    <property type="match status" value="1"/>
</dbReference>
<sequence length="199" mass="23935">MRRSWIQLRLIDEETGYEISFRRVELEDDLDRLHHWHHQAHVIPFWKQNFPLPKYKEHLYKLLCDRHQSLYIGYVNGEPMSYWECYWPTEDIIGNYYQHEDADQGIHLLFGPAKFLGKGLALPLVRAMTAFMFQHEGTNKIVAEPDIRNGKMIHIFKKCGFEPQKEIVLPDKQGLLMFCERSTFFRRWKDVNFIQQLHV</sequence>
<proteinExistence type="predicted"/>
<dbReference type="AlphaFoldDB" id="A0A3A9K6D4"/>
<dbReference type="Proteomes" id="UP000281498">
    <property type="component" value="Unassembled WGS sequence"/>
</dbReference>
<accession>A0A3A9K6D4</accession>
<evidence type="ECO:0000313" key="7">
    <source>
        <dbReference type="EMBL" id="RKL68147.1"/>
    </source>
</evidence>
<feature type="domain" description="N-acetyltransferase" evidence="6">
    <location>
        <begin position="19"/>
        <end position="182"/>
    </location>
</feature>
<keyword evidence="7" id="KW-0808">Transferase</keyword>
<reference evidence="7 8" key="1">
    <citation type="submission" date="2017-10" db="EMBL/GenBank/DDBJ databases">
        <title>Bacillus sp. nov., a halophilic bacterium isolated from a Keqin Lake.</title>
        <authorList>
            <person name="Wang H."/>
        </authorList>
    </citation>
    <scope>NUCLEOTIDE SEQUENCE [LARGE SCALE GENOMIC DNA]</scope>
    <source>
        <strain evidence="7 8">KCTC 13187</strain>
    </source>
</reference>
<dbReference type="GO" id="GO:0019290">
    <property type="term" value="P:siderophore biosynthetic process"/>
    <property type="evidence" value="ECO:0007669"/>
    <property type="project" value="InterPro"/>
</dbReference>
<protein>
    <recommendedName>
        <fullName evidence="3">Lysine N-acyltransferase MbtK</fullName>
    </recommendedName>
    <alternativeName>
        <fullName evidence="5">Mycobactin synthase protein K</fullName>
    </alternativeName>
</protein>
<dbReference type="InterPro" id="IPR016181">
    <property type="entry name" value="Acyl_CoA_acyltransferase"/>
</dbReference>
<dbReference type="GO" id="GO:0016410">
    <property type="term" value="F:N-acyltransferase activity"/>
    <property type="evidence" value="ECO:0007669"/>
    <property type="project" value="TreeGrafter"/>
</dbReference>
<dbReference type="SMART" id="SM01006">
    <property type="entry name" value="AlcB"/>
    <property type="match status" value="1"/>
</dbReference>
<evidence type="ECO:0000256" key="2">
    <source>
        <dbReference type="ARBA" id="ARBA00004924"/>
    </source>
</evidence>
<dbReference type="EMBL" id="PDOE01000002">
    <property type="protein sequence ID" value="RKL68147.1"/>
    <property type="molecule type" value="Genomic_DNA"/>
</dbReference>
<comment type="function">
    <text evidence="1">Acyltransferase required for the direct transfer of medium- to long-chain fatty acyl moieties from a carrier protein (MbtL) on to the epsilon-amino group of lysine residue in the mycobactin core.</text>
</comment>
<dbReference type="Gene3D" id="3.40.630.30">
    <property type="match status" value="1"/>
</dbReference>
<name>A0A3A9K6D4_9BACI</name>
<evidence type="ECO:0000259" key="6">
    <source>
        <dbReference type="PROSITE" id="PS51186"/>
    </source>
</evidence>
<evidence type="ECO:0000256" key="1">
    <source>
        <dbReference type="ARBA" id="ARBA00003818"/>
    </source>
</evidence>
<evidence type="ECO:0000256" key="4">
    <source>
        <dbReference type="ARBA" id="ARBA00023251"/>
    </source>
</evidence>
<dbReference type="OrthoDB" id="9795206at2"/>
<evidence type="ECO:0000256" key="5">
    <source>
        <dbReference type="ARBA" id="ARBA00031122"/>
    </source>
</evidence>
<dbReference type="GO" id="GO:0046677">
    <property type="term" value="P:response to antibiotic"/>
    <property type="evidence" value="ECO:0007669"/>
    <property type="project" value="UniProtKB-KW"/>
</dbReference>
<dbReference type="PANTHER" id="PTHR31438:SF1">
    <property type="entry name" value="LYSINE N-ACYLTRANSFERASE C17G9.06C-RELATED"/>
    <property type="match status" value="1"/>
</dbReference>
<dbReference type="InterPro" id="IPR019432">
    <property type="entry name" value="Acyltransferase_MbtK/IucB-like"/>
</dbReference>
<keyword evidence="8" id="KW-1185">Reference proteome</keyword>
<evidence type="ECO:0000256" key="3">
    <source>
        <dbReference type="ARBA" id="ARBA00020586"/>
    </source>
</evidence>
<evidence type="ECO:0000313" key="8">
    <source>
        <dbReference type="Proteomes" id="UP000281498"/>
    </source>
</evidence>
<dbReference type="Pfam" id="PF13523">
    <property type="entry name" value="Acetyltransf_8"/>
    <property type="match status" value="1"/>
</dbReference>
<gene>
    <name evidence="7" type="ORF">CR203_06585</name>
</gene>
<comment type="pathway">
    <text evidence="2">Siderophore biosynthesis.</text>
</comment>